<feature type="compositionally biased region" description="Gly residues" evidence="2">
    <location>
        <begin position="524"/>
        <end position="543"/>
    </location>
</feature>
<dbReference type="Gene3D" id="1.20.1260.20">
    <property type="entry name" value="PPE superfamily"/>
    <property type="match status" value="1"/>
</dbReference>
<feature type="compositionally biased region" description="Gly residues" evidence="2">
    <location>
        <begin position="311"/>
        <end position="330"/>
    </location>
</feature>
<feature type="compositionally biased region" description="Basic and acidic residues" evidence="2">
    <location>
        <begin position="571"/>
        <end position="597"/>
    </location>
</feature>
<evidence type="ECO:0000259" key="3">
    <source>
        <dbReference type="Pfam" id="PF00823"/>
    </source>
</evidence>
<feature type="region of interest" description="Disordered" evidence="2">
    <location>
        <begin position="1"/>
        <end position="37"/>
    </location>
</feature>
<gene>
    <name evidence="4" type="ORF">LX15_005218</name>
</gene>
<evidence type="ECO:0000256" key="2">
    <source>
        <dbReference type="SAM" id="MobiDB-lite"/>
    </source>
</evidence>
<dbReference type="Proteomes" id="UP001205311">
    <property type="component" value="Unassembled WGS sequence"/>
</dbReference>
<dbReference type="InterPro" id="IPR000030">
    <property type="entry name" value="PPE_dom"/>
</dbReference>
<evidence type="ECO:0000256" key="1">
    <source>
        <dbReference type="ARBA" id="ARBA00010652"/>
    </source>
</evidence>
<proteinExistence type="inferred from homology"/>
<keyword evidence="5" id="KW-1185">Reference proteome</keyword>
<feature type="compositionally biased region" description="Polar residues" evidence="2">
    <location>
        <begin position="337"/>
        <end position="351"/>
    </location>
</feature>
<name>A0ABT1I128_STRSD</name>
<protein>
    <submittedName>
        <fullName evidence="4">PPE-repeat protein</fullName>
    </submittedName>
</protein>
<dbReference type="Pfam" id="PF00823">
    <property type="entry name" value="PPE"/>
    <property type="match status" value="1"/>
</dbReference>
<dbReference type="EMBL" id="JAMTCP010000043">
    <property type="protein sequence ID" value="MCP2261492.1"/>
    <property type="molecule type" value="Genomic_DNA"/>
</dbReference>
<feature type="compositionally biased region" description="Gly residues" evidence="2">
    <location>
        <begin position="472"/>
        <end position="508"/>
    </location>
</feature>
<feature type="region of interest" description="Disordered" evidence="2">
    <location>
        <begin position="269"/>
        <end position="602"/>
    </location>
</feature>
<accession>A0ABT1I128</accession>
<dbReference type="InterPro" id="IPR038332">
    <property type="entry name" value="PPE_sf"/>
</dbReference>
<feature type="compositionally biased region" description="Gly residues" evidence="2">
    <location>
        <begin position="405"/>
        <end position="418"/>
    </location>
</feature>
<evidence type="ECO:0000313" key="5">
    <source>
        <dbReference type="Proteomes" id="UP001205311"/>
    </source>
</evidence>
<feature type="compositionally biased region" description="Low complexity" evidence="2">
    <location>
        <begin position="285"/>
        <end position="296"/>
    </location>
</feature>
<feature type="compositionally biased region" description="Polar residues" evidence="2">
    <location>
        <begin position="269"/>
        <end position="280"/>
    </location>
</feature>
<organism evidence="4 5">
    <name type="scientific">Streptoalloteichus tenebrarius (strain ATCC 17920 / DSM 40477 / JCM 4838 / CBS 697.72 / NBRC 16177 / NCIMB 11028 / NRRL B-12390 / A12253. 1 / ISP 5477)</name>
    <name type="common">Streptomyces tenebrarius</name>
    <dbReference type="NCBI Taxonomy" id="1933"/>
    <lineage>
        <taxon>Bacteria</taxon>
        <taxon>Bacillati</taxon>
        <taxon>Actinomycetota</taxon>
        <taxon>Actinomycetes</taxon>
        <taxon>Pseudonocardiales</taxon>
        <taxon>Pseudonocardiaceae</taxon>
        <taxon>Streptoalloteichus</taxon>
    </lineage>
</organism>
<dbReference type="RefSeq" id="WP_308213522.1">
    <property type="nucleotide sequence ID" value="NZ_JAMTCP010000043.1"/>
</dbReference>
<comment type="caution">
    <text evidence="4">The sequence shown here is derived from an EMBL/GenBank/DDBJ whole genome shotgun (WGS) entry which is preliminary data.</text>
</comment>
<reference evidence="4 5" key="1">
    <citation type="submission" date="2022-06" db="EMBL/GenBank/DDBJ databases">
        <title>Genomic Encyclopedia of Archaeal and Bacterial Type Strains, Phase II (KMG-II): from individual species to whole genera.</title>
        <authorList>
            <person name="Goeker M."/>
        </authorList>
    </citation>
    <scope>NUCLEOTIDE SEQUENCE [LARGE SCALE GENOMIC DNA]</scope>
    <source>
        <strain evidence="4 5">DSM 40477</strain>
    </source>
</reference>
<dbReference type="SUPFAM" id="SSF140459">
    <property type="entry name" value="PE/PPE dimer-like"/>
    <property type="match status" value="1"/>
</dbReference>
<feature type="compositionally biased region" description="Low complexity" evidence="2">
    <location>
        <begin position="544"/>
        <end position="559"/>
    </location>
</feature>
<evidence type="ECO:0000313" key="4">
    <source>
        <dbReference type="EMBL" id="MCP2261492.1"/>
    </source>
</evidence>
<feature type="compositionally biased region" description="Low complexity" evidence="2">
    <location>
        <begin position="509"/>
        <end position="523"/>
    </location>
</feature>
<feature type="domain" description="PPE" evidence="3">
    <location>
        <begin position="66"/>
        <end position="214"/>
    </location>
</feature>
<feature type="compositionally biased region" description="Polar residues" evidence="2">
    <location>
        <begin position="385"/>
        <end position="394"/>
    </location>
</feature>
<feature type="compositionally biased region" description="Gly residues" evidence="2">
    <location>
        <begin position="560"/>
        <end position="570"/>
    </location>
</feature>
<comment type="similarity">
    <text evidence="1">Belongs to the mycobacterial PPE family.</text>
</comment>
<sequence length="620" mass="61205">MEPQTGPVREPETLPGQEAVPAPGTPSAAAVSSAPGQEATVAADLVLTDSPNWAAMSHRELYDAVHHGNDPGQAYSLAQEWTDLATEMTSSGQLLAQRISGTEAGWQGPAADAARLATVRLATWSESAGQTAHQMGAKVANQAQIMEQAKASMPEPVDFDYDRELARFAPQGNGDLASFQAVTQDLRARQAAAQAAHQQAVDVMVAMEQQSRTVDATTPLFAPPPEVVRRNDRTPLAAAAGQASPAGANVEYGSAVGAFGAGAAGVPTLSDQGSDGSGRQDQVPGYAGYSGSGDASTTPQFTETPREPAGGWSGGGGSGGWSGGGGGGYSGQETHRPPTTNPAFTPGTTVPSGGGDHEWTPRPKSGRPDPYVPQPNPGQYVPGSGSWSGAGNTPPNYPGVPNTGAPGGKPGGGGGGGSTTNPWQPKGGYGPKGGVPTPPAPGTGSTPGGGSTPGRPNLPNWTPESGMRGVTSGFGGGGGAGAPAGGGFGGGGGGGGYRPGGGFGGSWGGPSSEVAPRGGSAPVGPGGSSGVGGPGGRPTGFGPTGSSTFGPSGGSSTTPVGGGMGAGGHGARGEEDKEHRTPGYLKDDDLFGTDADRLPPSVIGVTFKKRNYHEKPRDNG</sequence>